<proteinExistence type="predicted"/>
<evidence type="ECO:0008006" key="2">
    <source>
        <dbReference type="Google" id="ProtNLM"/>
    </source>
</evidence>
<dbReference type="PANTHER" id="PTHR37316:SF3">
    <property type="entry name" value="TEICHOIC ACID GLYCEROL-PHOSPHATE TRANSFERASE"/>
    <property type="match status" value="1"/>
</dbReference>
<gene>
    <name evidence="1" type="ORF">MNBD_GAMMA11-1328</name>
</gene>
<organism evidence="1">
    <name type="scientific">hydrothermal vent metagenome</name>
    <dbReference type="NCBI Taxonomy" id="652676"/>
    <lineage>
        <taxon>unclassified sequences</taxon>
        <taxon>metagenomes</taxon>
        <taxon>ecological metagenomes</taxon>
    </lineage>
</organism>
<name>A0A3B0X936_9ZZZZ</name>
<dbReference type="InterPro" id="IPR007554">
    <property type="entry name" value="Glycerophosphate_synth"/>
</dbReference>
<reference evidence="1" key="1">
    <citation type="submission" date="2018-06" db="EMBL/GenBank/DDBJ databases">
        <authorList>
            <person name="Zhirakovskaya E."/>
        </authorList>
    </citation>
    <scope>NUCLEOTIDE SEQUENCE</scope>
</reference>
<dbReference type="EMBL" id="UOFG01000238">
    <property type="protein sequence ID" value="VAW64758.1"/>
    <property type="molecule type" value="Genomic_DNA"/>
</dbReference>
<dbReference type="PANTHER" id="PTHR37316">
    <property type="entry name" value="TEICHOIC ACID GLYCEROL-PHOSPHATE PRIMASE"/>
    <property type="match status" value="1"/>
</dbReference>
<dbReference type="InterPro" id="IPR051612">
    <property type="entry name" value="Teichoic_Acid_Biosynth"/>
</dbReference>
<evidence type="ECO:0000313" key="1">
    <source>
        <dbReference type="EMBL" id="VAW64758.1"/>
    </source>
</evidence>
<dbReference type="SUPFAM" id="SSF53756">
    <property type="entry name" value="UDP-Glycosyltransferase/glycogen phosphorylase"/>
    <property type="match status" value="1"/>
</dbReference>
<dbReference type="Gene3D" id="3.40.50.12580">
    <property type="match status" value="1"/>
</dbReference>
<sequence>MSDRKRILVKKCISLVRSALPWGVDTRKHIVFEACEKFHYFHMQPIIEKIIEDGRYQISIVKWSDFDKQDALPGVNYLSFNEFWHDWFTLYDILITTELERRPGWFQDGTAICMFHGAGPKMSYIKNPEINAYDVVFSVGPMTYKVQQAFVNKSVSVEKIGLPIIDGLLSGDPASLPETIRLDNSKPTLLYAPSWSTNPDLISMNNAILDTLSSLHNYNVIIRPHPLLLIPEKCNNFDWNPKINELRASGVQISYAKDHSIYEIMAHIDVLLGDISSVTYEYLVFDKPVVLYMKEGVLAAFDAEEFAAPLLDATTRLNAPEDLNSVLNALNDESDQRSGARRKLRDDTFYNVGSATACAVKTIEKYAFG</sequence>
<dbReference type="GO" id="GO:0047355">
    <property type="term" value="F:CDP-glycerol glycerophosphotransferase activity"/>
    <property type="evidence" value="ECO:0007669"/>
    <property type="project" value="InterPro"/>
</dbReference>
<dbReference type="GO" id="GO:0016020">
    <property type="term" value="C:membrane"/>
    <property type="evidence" value="ECO:0007669"/>
    <property type="project" value="InterPro"/>
</dbReference>
<dbReference type="InterPro" id="IPR043148">
    <property type="entry name" value="TagF_C"/>
</dbReference>
<dbReference type="AlphaFoldDB" id="A0A3B0X936"/>
<accession>A0A3B0X936</accession>
<dbReference type="Pfam" id="PF04464">
    <property type="entry name" value="Glyphos_transf"/>
    <property type="match status" value="1"/>
</dbReference>
<protein>
    <recommendedName>
        <fullName evidence="2">CDP-glycerol:poly(Glycerophosphate) glycerophosphotransferase</fullName>
    </recommendedName>
</protein>